<dbReference type="InterPro" id="IPR050790">
    <property type="entry name" value="ExbB/TolQ_transport"/>
</dbReference>
<keyword evidence="6 9" id="KW-1133">Transmembrane helix</keyword>
<keyword evidence="7 9" id="KW-0472">Membrane</keyword>
<keyword evidence="3" id="KW-1003">Cell membrane</keyword>
<dbReference type="Pfam" id="PF01618">
    <property type="entry name" value="MotA_ExbB"/>
    <property type="match status" value="1"/>
</dbReference>
<keyword evidence="5 8" id="KW-0653">Protein transport</keyword>
<dbReference type="EMBL" id="AP018227">
    <property type="protein sequence ID" value="BAY80661.1"/>
    <property type="molecule type" value="Genomic_DNA"/>
</dbReference>
<dbReference type="AlphaFoldDB" id="A0A1Z4LHG3"/>
<gene>
    <name evidence="11" type="primary">exbB3</name>
    <name evidence="11" type="ORF">NIES267_01180</name>
</gene>
<keyword evidence="4 9" id="KW-0812">Transmembrane</keyword>
<evidence type="ECO:0000313" key="12">
    <source>
        <dbReference type="Proteomes" id="UP000218418"/>
    </source>
</evidence>
<sequence length="217" mass="23621">MTRLFDIFLAGGFMMFPLLVLSVITSAYAMQRVWFWFKLVVQERQVVQDVLTVAQYDWERAEEIATAAEDLAIGRFISAPLKLNNPTPENFHLAVQTAADKELVDIGGSNKLLESVIIIAPLLGILGTAGGLISAFFTLRNGAAENVGGSGAATLILQALISSAAGIAIAILAYACFQLFVLLRVRRVDYFSTVGNQLELIYLHLWNHSVQDATSSS</sequence>
<evidence type="ECO:0000256" key="8">
    <source>
        <dbReference type="RuleBase" id="RU004057"/>
    </source>
</evidence>
<dbReference type="GO" id="GO:0005886">
    <property type="term" value="C:plasma membrane"/>
    <property type="evidence" value="ECO:0007669"/>
    <property type="project" value="UniProtKB-SubCell"/>
</dbReference>
<evidence type="ECO:0000256" key="4">
    <source>
        <dbReference type="ARBA" id="ARBA00022692"/>
    </source>
</evidence>
<dbReference type="GO" id="GO:0017038">
    <property type="term" value="P:protein import"/>
    <property type="evidence" value="ECO:0007669"/>
    <property type="project" value="TreeGrafter"/>
</dbReference>
<evidence type="ECO:0000256" key="9">
    <source>
        <dbReference type="SAM" id="Phobius"/>
    </source>
</evidence>
<proteinExistence type="inferred from homology"/>
<evidence type="ECO:0000259" key="10">
    <source>
        <dbReference type="Pfam" id="PF01618"/>
    </source>
</evidence>
<reference evidence="11 12" key="1">
    <citation type="submission" date="2017-06" db="EMBL/GenBank/DDBJ databases">
        <title>Genome sequencing of cyanobaciteial culture collection at National Institute for Environmental Studies (NIES).</title>
        <authorList>
            <person name="Hirose Y."/>
            <person name="Shimura Y."/>
            <person name="Fujisawa T."/>
            <person name="Nakamura Y."/>
            <person name="Kawachi M."/>
        </authorList>
    </citation>
    <scope>NUCLEOTIDE SEQUENCE [LARGE SCALE GENOMIC DNA]</scope>
    <source>
        <strain evidence="11 12">NIES-267</strain>
    </source>
</reference>
<evidence type="ECO:0000256" key="5">
    <source>
        <dbReference type="ARBA" id="ARBA00022927"/>
    </source>
</evidence>
<organism evidence="11 12">
    <name type="scientific">Calothrix parasitica NIES-267</name>
    <dbReference type="NCBI Taxonomy" id="1973488"/>
    <lineage>
        <taxon>Bacteria</taxon>
        <taxon>Bacillati</taxon>
        <taxon>Cyanobacteriota</taxon>
        <taxon>Cyanophyceae</taxon>
        <taxon>Nostocales</taxon>
        <taxon>Calotrichaceae</taxon>
        <taxon>Calothrix</taxon>
    </lineage>
</organism>
<feature type="transmembrane region" description="Helical" evidence="9">
    <location>
        <begin position="159"/>
        <end position="183"/>
    </location>
</feature>
<feature type="transmembrane region" description="Helical" evidence="9">
    <location>
        <begin position="116"/>
        <end position="139"/>
    </location>
</feature>
<comment type="similarity">
    <text evidence="8">Belongs to the exbB/tolQ family.</text>
</comment>
<protein>
    <submittedName>
        <fullName evidence="11">Putative biopolymer transport protein</fullName>
    </submittedName>
</protein>
<evidence type="ECO:0000256" key="3">
    <source>
        <dbReference type="ARBA" id="ARBA00022475"/>
    </source>
</evidence>
<evidence type="ECO:0000313" key="11">
    <source>
        <dbReference type="EMBL" id="BAY80661.1"/>
    </source>
</evidence>
<evidence type="ECO:0000256" key="6">
    <source>
        <dbReference type="ARBA" id="ARBA00022989"/>
    </source>
</evidence>
<accession>A0A1Z4LHG3</accession>
<feature type="domain" description="MotA/TolQ/ExbB proton channel" evidence="10">
    <location>
        <begin position="72"/>
        <end position="181"/>
    </location>
</feature>
<comment type="subcellular location">
    <subcellularLocation>
        <location evidence="1">Cell membrane</location>
        <topology evidence="1">Multi-pass membrane protein</topology>
    </subcellularLocation>
    <subcellularLocation>
        <location evidence="8">Membrane</location>
        <topology evidence="8">Multi-pass membrane protein</topology>
    </subcellularLocation>
</comment>
<evidence type="ECO:0000256" key="1">
    <source>
        <dbReference type="ARBA" id="ARBA00004651"/>
    </source>
</evidence>
<dbReference type="PANTHER" id="PTHR30625:SF15">
    <property type="entry name" value="BIOPOLYMER TRANSPORT PROTEIN EXBB"/>
    <property type="match status" value="1"/>
</dbReference>
<keyword evidence="12" id="KW-1185">Reference proteome</keyword>
<dbReference type="PANTHER" id="PTHR30625">
    <property type="entry name" value="PROTEIN TOLQ"/>
    <property type="match status" value="1"/>
</dbReference>
<dbReference type="Proteomes" id="UP000218418">
    <property type="component" value="Chromosome"/>
</dbReference>
<feature type="transmembrane region" description="Helical" evidence="9">
    <location>
        <begin position="6"/>
        <end position="29"/>
    </location>
</feature>
<dbReference type="OrthoDB" id="9785627at2"/>
<name>A0A1Z4LHG3_9CYAN</name>
<keyword evidence="2 8" id="KW-0813">Transport</keyword>
<evidence type="ECO:0000256" key="2">
    <source>
        <dbReference type="ARBA" id="ARBA00022448"/>
    </source>
</evidence>
<evidence type="ECO:0000256" key="7">
    <source>
        <dbReference type="ARBA" id="ARBA00023136"/>
    </source>
</evidence>
<dbReference type="InterPro" id="IPR002898">
    <property type="entry name" value="MotA_ExbB_proton_chnl"/>
</dbReference>